<gene>
    <name evidence="1" type="ORF">FIV42_13465</name>
</gene>
<evidence type="ECO:0000313" key="2">
    <source>
        <dbReference type="Proteomes" id="UP000315995"/>
    </source>
</evidence>
<sequence>MANDTTADVGLLQRAENLLKDIRSHARRVSRAKDLLAAVKGKEPSSKSYAEWLEIERGLGGYELGVPELDAQRAELIEALGAEMKKLRIKARMAFMQKLEMLAEAQDIALEKLSEAPLVLFADPLTFEIDFDAGGARLLYGHEPICELPLDAKELLGAHQTTVEELERRTIPSEDFFDRLRAAYRMVLAADGTEKGDRVDLVDVLVPLSVLGLERKDWRNKGPGALEPYPRHLLAWQLAKLRRDGVLERGGVRLDLGAATGGSTKNKQNVLYIPVGAKNGQYYGSLRFG</sequence>
<dbReference type="AlphaFoldDB" id="A0A4Y6PTU2"/>
<accession>A0A5B8YB62</accession>
<dbReference type="EMBL" id="CP041186">
    <property type="protein sequence ID" value="QDG51718.1"/>
    <property type="molecule type" value="Genomic_DNA"/>
</dbReference>
<accession>A0A4Y6PTU2</accession>
<organism evidence="1 2">
    <name type="scientific">Persicimonas caeni</name>
    <dbReference type="NCBI Taxonomy" id="2292766"/>
    <lineage>
        <taxon>Bacteria</taxon>
        <taxon>Deltaproteobacteria</taxon>
        <taxon>Bradymonadales</taxon>
        <taxon>Bradymonadaceae</taxon>
        <taxon>Persicimonas</taxon>
    </lineage>
</organism>
<dbReference type="RefSeq" id="WP_141198198.1">
    <property type="nucleotide sequence ID" value="NZ_CP041186.1"/>
</dbReference>
<name>A0A4Y6PTU2_PERCE</name>
<reference evidence="1 2" key="1">
    <citation type="submission" date="2019-06" db="EMBL/GenBank/DDBJ databases">
        <title>Persicimonas caeni gen. nov., sp. nov., a predatory bacterium isolated from solar saltern.</title>
        <authorList>
            <person name="Wang S."/>
        </authorList>
    </citation>
    <scope>NUCLEOTIDE SEQUENCE [LARGE SCALE GENOMIC DNA]</scope>
    <source>
        <strain evidence="1 2">YN101</strain>
    </source>
</reference>
<protein>
    <submittedName>
        <fullName evidence="1">Uncharacterized protein</fullName>
    </submittedName>
</protein>
<dbReference type="Proteomes" id="UP000315995">
    <property type="component" value="Chromosome"/>
</dbReference>
<proteinExistence type="predicted"/>
<keyword evidence="2" id="KW-1185">Reference proteome</keyword>
<dbReference type="OrthoDB" id="5499132at2"/>
<evidence type="ECO:0000313" key="1">
    <source>
        <dbReference type="EMBL" id="QDG51718.1"/>
    </source>
</evidence>